<sequence length="334" mass="36874">MAGLKDVTVIINISKPTPKIGFGKPLIVGTSTTGADYKSYKSLEAVKKDYSANLEVIKAATALFGQGDNSPASIGIMLKKTADATWNEFMEKAFSQDWHFLILTSSTVENITAIADLIELDDTRQFFASTSKKEDLKTIKSKDYKNTVAFYLKNTDDYPEAAWIGETGSQDVGSVTWKFRTLSGIKPMELSASELEEIHELGANTYVTKAGDNVTSEGKTVSGEYIDVIHAKQYVTYSIEYEVQKLLNKSPKIPYTSGGIAMIESTVKMVLQRCYNQGMIASDQDNIGIYGTTFKPREDVNPTDRANREYNEGSFFFEIAGAIHTAKINGVIQF</sequence>
<accession>W7YGU1</accession>
<name>W7YGU1_9BACL</name>
<comment type="caution">
    <text evidence="1">The sequence shown here is derived from an EMBL/GenBank/DDBJ whole genome shotgun (WGS) entry which is preliminary data.</text>
</comment>
<dbReference type="eggNOG" id="ENOG502Z867">
    <property type="taxonomic scope" value="Bacteria"/>
</dbReference>
<evidence type="ECO:0000313" key="1">
    <source>
        <dbReference type="EMBL" id="GAF06818.1"/>
    </source>
</evidence>
<dbReference type="STRING" id="1236976.JCM16418_800"/>
<dbReference type="Pfam" id="PF11863">
    <property type="entry name" value="DUF3383"/>
    <property type="match status" value="1"/>
</dbReference>
<evidence type="ECO:0008006" key="3">
    <source>
        <dbReference type="Google" id="ProtNLM"/>
    </source>
</evidence>
<organism evidence="1 2">
    <name type="scientific">Paenibacillus pini JCM 16418</name>
    <dbReference type="NCBI Taxonomy" id="1236976"/>
    <lineage>
        <taxon>Bacteria</taxon>
        <taxon>Bacillati</taxon>
        <taxon>Bacillota</taxon>
        <taxon>Bacilli</taxon>
        <taxon>Bacillales</taxon>
        <taxon>Paenibacillaceae</taxon>
        <taxon>Paenibacillus</taxon>
    </lineage>
</organism>
<dbReference type="OrthoDB" id="1684431at2"/>
<dbReference type="InterPro" id="IPR021808">
    <property type="entry name" value="DUF3383"/>
</dbReference>
<protein>
    <recommendedName>
        <fullName evidence="3">DUF3383 family protein</fullName>
    </recommendedName>
</protein>
<dbReference type="RefSeq" id="WP_036646331.1">
    <property type="nucleotide sequence ID" value="NZ_BAVZ01000002.1"/>
</dbReference>
<keyword evidence="2" id="KW-1185">Reference proteome</keyword>
<dbReference type="AlphaFoldDB" id="W7YGU1"/>
<gene>
    <name evidence="1" type="ORF">JCM16418_800</name>
</gene>
<reference evidence="1 2" key="1">
    <citation type="journal article" date="2014" name="Genome Announc.">
        <title>Draft Genome Sequence of Paenibacillus pini JCM 16418T, Isolated from the Rhizosphere of Pine Tree.</title>
        <authorList>
            <person name="Yuki M."/>
            <person name="Oshima K."/>
            <person name="Suda W."/>
            <person name="Oshida Y."/>
            <person name="Kitamura K."/>
            <person name="Iida Y."/>
            <person name="Hattori M."/>
            <person name="Ohkuma M."/>
        </authorList>
    </citation>
    <scope>NUCLEOTIDE SEQUENCE [LARGE SCALE GENOMIC DNA]</scope>
    <source>
        <strain evidence="1 2">JCM 16418</strain>
    </source>
</reference>
<proteinExistence type="predicted"/>
<dbReference type="EMBL" id="BAVZ01000002">
    <property type="protein sequence ID" value="GAF06818.1"/>
    <property type="molecule type" value="Genomic_DNA"/>
</dbReference>
<evidence type="ECO:0000313" key="2">
    <source>
        <dbReference type="Proteomes" id="UP000019364"/>
    </source>
</evidence>
<dbReference type="Proteomes" id="UP000019364">
    <property type="component" value="Unassembled WGS sequence"/>
</dbReference>